<comment type="caution">
    <text evidence="2">The sequence shown here is derived from an EMBL/GenBank/DDBJ whole genome shotgun (WGS) entry which is preliminary data.</text>
</comment>
<protein>
    <submittedName>
        <fullName evidence="2">Uncharacterized protein</fullName>
    </submittedName>
</protein>
<feature type="region of interest" description="Disordered" evidence="1">
    <location>
        <begin position="96"/>
        <end position="151"/>
    </location>
</feature>
<gene>
    <name evidence="2" type="ORF">SAY87_019930</name>
</gene>
<feature type="compositionally biased region" description="Polar residues" evidence="1">
    <location>
        <begin position="103"/>
        <end position="117"/>
    </location>
</feature>
<proteinExistence type="predicted"/>
<evidence type="ECO:0000313" key="3">
    <source>
        <dbReference type="Proteomes" id="UP001345219"/>
    </source>
</evidence>
<organism evidence="2 3">
    <name type="scientific">Trapa incisa</name>
    <dbReference type="NCBI Taxonomy" id="236973"/>
    <lineage>
        <taxon>Eukaryota</taxon>
        <taxon>Viridiplantae</taxon>
        <taxon>Streptophyta</taxon>
        <taxon>Embryophyta</taxon>
        <taxon>Tracheophyta</taxon>
        <taxon>Spermatophyta</taxon>
        <taxon>Magnoliopsida</taxon>
        <taxon>eudicotyledons</taxon>
        <taxon>Gunneridae</taxon>
        <taxon>Pentapetalae</taxon>
        <taxon>rosids</taxon>
        <taxon>malvids</taxon>
        <taxon>Myrtales</taxon>
        <taxon>Lythraceae</taxon>
        <taxon>Trapa</taxon>
    </lineage>
</organism>
<accession>A0AAN7Q3P7</accession>
<name>A0AAN7Q3P7_9MYRT</name>
<reference evidence="2 3" key="1">
    <citation type="journal article" date="2023" name="Hortic Res">
        <title>Pangenome of water caltrop reveals structural variations and asymmetric subgenome divergence after allopolyploidization.</title>
        <authorList>
            <person name="Zhang X."/>
            <person name="Chen Y."/>
            <person name="Wang L."/>
            <person name="Yuan Y."/>
            <person name="Fang M."/>
            <person name="Shi L."/>
            <person name="Lu R."/>
            <person name="Comes H.P."/>
            <person name="Ma Y."/>
            <person name="Chen Y."/>
            <person name="Huang G."/>
            <person name="Zhou Y."/>
            <person name="Zheng Z."/>
            <person name="Qiu Y."/>
        </authorList>
    </citation>
    <scope>NUCLEOTIDE SEQUENCE [LARGE SCALE GENOMIC DNA]</scope>
    <source>
        <tissue evidence="2">Roots</tissue>
    </source>
</reference>
<dbReference type="AlphaFoldDB" id="A0AAN7Q3P7"/>
<dbReference type="Proteomes" id="UP001345219">
    <property type="component" value="Chromosome 15"/>
</dbReference>
<dbReference type="EMBL" id="JAXIOK010000012">
    <property type="protein sequence ID" value="KAK4758629.1"/>
    <property type="molecule type" value="Genomic_DNA"/>
</dbReference>
<evidence type="ECO:0000313" key="2">
    <source>
        <dbReference type="EMBL" id="KAK4758629.1"/>
    </source>
</evidence>
<evidence type="ECO:0000256" key="1">
    <source>
        <dbReference type="SAM" id="MobiDB-lite"/>
    </source>
</evidence>
<keyword evidence="3" id="KW-1185">Reference proteome</keyword>
<sequence>MVNKQDGLSLGCWDSHTGNLSDEFYQKYPQDSSKIFPEQTYNTFMGYKRFSRTATNNVMEDLDTATSDSSDPDLLWQFSQTKLNGIANGAALKAAAKPVGSRQAKSSDARSLSSIQGLSPLRKPWSGSGLPLQQKGRQGAVDGKRRSNGGK</sequence>